<gene>
    <name evidence="10" type="ordered locus">FMG_P0004</name>
</gene>
<comment type="similarity">
    <text evidence="1">In the C-terminal section; belongs to the transposase 35 family.</text>
</comment>
<protein>
    <submittedName>
        <fullName evidence="10">Transposase</fullName>
    </submittedName>
</protein>
<evidence type="ECO:0000259" key="7">
    <source>
        <dbReference type="Pfam" id="PF01385"/>
    </source>
</evidence>
<feature type="domain" description="Cas12f1-like TNB" evidence="8">
    <location>
        <begin position="300"/>
        <end position="365"/>
    </location>
</feature>
<feature type="domain" description="Probable transposase IS891/IS1136/IS1341" evidence="7">
    <location>
        <begin position="175"/>
        <end position="286"/>
    </location>
</feature>
<evidence type="ECO:0000259" key="9">
    <source>
        <dbReference type="Pfam" id="PF12323"/>
    </source>
</evidence>
<keyword evidence="6" id="KW-0233">DNA recombination</keyword>
<keyword evidence="5" id="KW-0238">DNA-binding</keyword>
<proteinExistence type="inferred from homology"/>
<dbReference type="GO" id="GO:0046872">
    <property type="term" value="F:metal ion binding"/>
    <property type="evidence" value="ECO:0007669"/>
    <property type="project" value="UniProtKB-KW"/>
</dbReference>
<keyword evidence="4" id="KW-0862">Zinc</keyword>
<dbReference type="Pfam" id="PF07282">
    <property type="entry name" value="Cas12f1-like_TNB"/>
    <property type="match status" value="1"/>
</dbReference>
<evidence type="ECO:0000256" key="4">
    <source>
        <dbReference type="ARBA" id="ARBA00022833"/>
    </source>
</evidence>
<dbReference type="Pfam" id="PF12323">
    <property type="entry name" value="HTH_OrfB_IS605"/>
    <property type="match status" value="1"/>
</dbReference>
<dbReference type="NCBIfam" id="NF040570">
    <property type="entry name" value="guided_TnpB"/>
    <property type="match status" value="1"/>
</dbReference>
<evidence type="ECO:0000259" key="8">
    <source>
        <dbReference type="Pfam" id="PF07282"/>
    </source>
</evidence>
<geneLocation type="plasmid" evidence="10 11">
    <name>pFMC</name>
</geneLocation>
<dbReference type="GO" id="GO:0032196">
    <property type="term" value="P:transposition"/>
    <property type="evidence" value="ECO:0007669"/>
    <property type="project" value="UniProtKB-KW"/>
</dbReference>
<evidence type="ECO:0000256" key="5">
    <source>
        <dbReference type="ARBA" id="ARBA00023125"/>
    </source>
</evidence>
<evidence type="ECO:0000256" key="6">
    <source>
        <dbReference type="ARBA" id="ARBA00023172"/>
    </source>
</evidence>
<organism evidence="10 11">
    <name type="scientific">Finegoldia magna (strain ATCC 29328 / DSM 20472 / WAL 2508)</name>
    <name type="common">Peptostreptococcus magnus</name>
    <dbReference type="NCBI Taxonomy" id="334413"/>
    <lineage>
        <taxon>Bacteria</taxon>
        <taxon>Bacillati</taxon>
        <taxon>Bacillota</taxon>
        <taxon>Tissierellia</taxon>
        <taxon>Tissierellales</taxon>
        <taxon>Peptoniphilaceae</taxon>
        <taxon>Finegoldia</taxon>
    </lineage>
</organism>
<dbReference type="eggNOG" id="COG0675">
    <property type="taxonomic scope" value="Bacteria"/>
</dbReference>
<dbReference type="KEGG" id="fma:FMG_P0004"/>
<dbReference type="AlphaFoldDB" id="B0S462"/>
<dbReference type="EMBL" id="AP008972">
    <property type="protein sequence ID" value="BAG09053.1"/>
    <property type="molecule type" value="Genomic_DNA"/>
</dbReference>
<dbReference type="RefSeq" id="WP_012289816.1">
    <property type="nucleotide sequence ID" value="NC_010371.1"/>
</dbReference>
<dbReference type="InterPro" id="IPR001959">
    <property type="entry name" value="Transposase"/>
</dbReference>
<dbReference type="Pfam" id="PF01385">
    <property type="entry name" value="OrfB_IS605"/>
    <property type="match status" value="1"/>
</dbReference>
<dbReference type="GO" id="GO:0003677">
    <property type="term" value="F:DNA binding"/>
    <property type="evidence" value="ECO:0007669"/>
    <property type="project" value="UniProtKB-KW"/>
</dbReference>
<keyword evidence="11" id="KW-1185">Reference proteome</keyword>
<accession>B0S462</accession>
<dbReference type="GO" id="GO:0006310">
    <property type="term" value="P:DNA recombination"/>
    <property type="evidence" value="ECO:0007669"/>
    <property type="project" value="UniProtKB-KW"/>
</dbReference>
<evidence type="ECO:0000256" key="2">
    <source>
        <dbReference type="ARBA" id="ARBA00022578"/>
    </source>
</evidence>
<dbReference type="InterPro" id="IPR010095">
    <property type="entry name" value="Cas12f1-like_TNB"/>
</dbReference>
<keyword evidence="3" id="KW-0479">Metal-binding</keyword>
<evidence type="ECO:0000313" key="11">
    <source>
        <dbReference type="Proteomes" id="UP000001319"/>
    </source>
</evidence>
<reference evidence="10 11" key="1">
    <citation type="journal article" date="2008" name="DNA Res.">
        <title>Complete genome sequence of Finegoldia magna, an anaerobic opportunistic pathogen.</title>
        <authorList>
            <person name="Goto T."/>
            <person name="Yamashita A."/>
            <person name="Hirakawa H."/>
            <person name="Matsutani M."/>
            <person name="Todo K."/>
            <person name="Ohshima K."/>
            <person name="Toh H."/>
            <person name="Miyamoto K."/>
            <person name="Kuhara S."/>
            <person name="Hattori M."/>
            <person name="Shimizu T."/>
            <person name="Akimoto S."/>
        </authorList>
    </citation>
    <scope>NUCLEOTIDE SEQUENCE [LARGE SCALE GENOMIC DNA]</scope>
    <source>
        <strain evidence="11">ATCC 29328 / DSM 20472 / WAL 2508</strain>
        <plasmid evidence="10 11">pFMC</plasmid>
    </source>
</reference>
<evidence type="ECO:0000256" key="3">
    <source>
        <dbReference type="ARBA" id="ARBA00022723"/>
    </source>
</evidence>
<evidence type="ECO:0000256" key="1">
    <source>
        <dbReference type="ARBA" id="ARBA00008761"/>
    </source>
</evidence>
<name>B0S462_FINM2</name>
<feature type="domain" description="Transposase putative helix-turn-helix" evidence="9">
    <location>
        <begin position="9"/>
        <end position="53"/>
    </location>
</feature>
<dbReference type="Proteomes" id="UP000001319">
    <property type="component" value="Plasmid pFMC"/>
</dbReference>
<dbReference type="HOGENOM" id="CLU_032903_0_0_9"/>
<keyword evidence="2" id="KW-0815">Transposition</keyword>
<sequence>MRKKKGVKNKAIKYRLYPTTEQEIYFSKCFGCCRKIWNLMLCDREKSYKETGKSVKNTPALYKSEHPYLKEVDSLALANVYLDLELAYKRFFDKKGGYPKFKSLKKSRKSYTTNNQNGTIAITDNAIKLPKAGFVKAKIHRQPKSDWKLKSATIFQTTDSLYFVSVIFEYEENIDKTTNFDNCIGLDYKSDGLYMDSFGNVGDNHKFYRESHKKLAKEQRRLSRKIGSKKNEKKSNNYLKQLKKVNKIHRHIANQRLDNLHKKSNEIANRYDVVCVENLNMRNMSNKGFRNGKATMDNGYGMFLNLLAYKLNDRGKYLIKVDKWYPSSQICSLCGSKKKLALNERTYICECGNIIDRDLNAAINIKREGLRLLKEMVA</sequence>
<keyword evidence="10" id="KW-0614">Plasmid</keyword>
<evidence type="ECO:0000313" key="10">
    <source>
        <dbReference type="EMBL" id="BAG09053.1"/>
    </source>
</evidence>
<dbReference type="InterPro" id="IPR021027">
    <property type="entry name" value="Transposase_put_HTH"/>
</dbReference>